<dbReference type="RefSeq" id="WP_167844769.1">
    <property type="nucleotide sequence ID" value="NZ_JBFQGM010000013.1"/>
</dbReference>
<protein>
    <submittedName>
        <fullName evidence="1">Uncharacterized protein</fullName>
    </submittedName>
</protein>
<evidence type="ECO:0000313" key="2">
    <source>
        <dbReference type="Proteomes" id="UP001628874"/>
    </source>
</evidence>
<reference evidence="1 2" key="1">
    <citation type="submission" date="2024-07" db="EMBL/GenBank/DDBJ databases">
        <authorList>
            <person name="Tripathy S."/>
        </authorList>
    </citation>
    <scope>NUCLEOTIDE SEQUENCE [LARGE SCALE GENOMIC DNA]</scope>
    <source>
        <strain evidence="1 2">VB-61278_2</strain>
    </source>
</reference>
<accession>A0ABW8WV26</accession>
<name>A0ABW8WV26_9CYAN</name>
<comment type="caution">
    <text evidence="1">The sequence shown here is derived from an EMBL/GenBank/DDBJ whole genome shotgun (WGS) entry which is preliminary data.</text>
</comment>
<keyword evidence="2" id="KW-1185">Reference proteome</keyword>
<evidence type="ECO:0000313" key="1">
    <source>
        <dbReference type="EMBL" id="MFL9464847.1"/>
    </source>
</evidence>
<gene>
    <name evidence="1" type="ORF">AB0759_30020</name>
</gene>
<dbReference type="Proteomes" id="UP001628874">
    <property type="component" value="Unassembled WGS sequence"/>
</dbReference>
<organism evidence="1 2">
    <name type="scientific">Scytonema tolypothrichoides VB-61278_2</name>
    <dbReference type="NCBI Taxonomy" id="3232314"/>
    <lineage>
        <taxon>Bacteria</taxon>
        <taxon>Bacillati</taxon>
        <taxon>Cyanobacteriota</taxon>
        <taxon>Cyanophyceae</taxon>
        <taxon>Nostocales</taxon>
        <taxon>Scytonemataceae</taxon>
        <taxon>Scytonema</taxon>
    </lineage>
</organism>
<dbReference type="EMBL" id="JBFQGM010000013">
    <property type="protein sequence ID" value="MFL9464847.1"/>
    <property type="molecule type" value="Genomic_DNA"/>
</dbReference>
<sequence length="52" mass="5758">MPSQISNILKFLLDLSKLLSVKYPAMDRVLLTNPAIATNSKDSPTNVLYPPK</sequence>
<proteinExistence type="predicted"/>